<evidence type="ECO:0000256" key="1">
    <source>
        <dbReference type="SAM" id="MobiDB-lite"/>
    </source>
</evidence>
<sequence>MKKRWIYSTVGAVSAGALAYALTDDNRRTKLKDGAKAVTQKVKSSRSNNHFPVEESGLPEQQDLENSKMVDEGSQFGVQYYNHVTDQEAEEMTKHNT</sequence>
<gene>
    <name evidence="2" type="ORF">N781_12965</name>
</gene>
<dbReference type="eggNOG" id="ENOG50331E9">
    <property type="taxonomic scope" value="Bacteria"/>
</dbReference>
<name>A0A0A5GQ57_9BACI</name>
<accession>A0A0A5GQ57</accession>
<proteinExistence type="predicted"/>
<protein>
    <submittedName>
        <fullName evidence="2">Uncharacterized protein</fullName>
    </submittedName>
</protein>
<keyword evidence="3" id="KW-1185">Reference proteome</keyword>
<dbReference type="RefSeq" id="WP_026799633.1">
    <property type="nucleotide sequence ID" value="NZ_AULI01000005.1"/>
</dbReference>
<feature type="region of interest" description="Disordered" evidence="1">
    <location>
        <begin position="37"/>
        <end position="63"/>
    </location>
</feature>
<evidence type="ECO:0000313" key="3">
    <source>
        <dbReference type="Proteomes" id="UP000030528"/>
    </source>
</evidence>
<dbReference type="EMBL" id="AVPE01000003">
    <property type="protein sequence ID" value="KGX93310.1"/>
    <property type="molecule type" value="Genomic_DNA"/>
</dbReference>
<organism evidence="2 3">
    <name type="scientific">Pontibacillus halophilus JSM 076056 = DSM 19796</name>
    <dbReference type="NCBI Taxonomy" id="1385510"/>
    <lineage>
        <taxon>Bacteria</taxon>
        <taxon>Bacillati</taxon>
        <taxon>Bacillota</taxon>
        <taxon>Bacilli</taxon>
        <taxon>Bacillales</taxon>
        <taxon>Bacillaceae</taxon>
        <taxon>Pontibacillus</taxon>
    </lineage>
</organism>
<dbReference type="Proteomes" id="UP000030528">
    <property type="component" value="Unassembled WGS sequence"/>
</dbReference>
<dbReference type="AlphaFoldDB" id="A0A0A5GQ57"/>
<feature type="compositionally biased region" description="Polar residues" evidence="1">
    <location>
        <begin position="41"/>
        <end position="50"/>
    </location>
</feature>
<reference evidence="2 3" key="1">
    <citation type="submission" date="2013-08" db="EMBL/GenBank/DDBJ databases">
        <authorList>
            <person name="Huang J."/>
            <person name="Wang G."/>
        </authorList>
    </citation>
    <scope>NUCLEOTIDE SEQUENCE [LARGE SCALE GENOMIC DNA]</scope>
    <source>
        <strain evidence="2 3">JSM 076056</strain>
    </source>
</reference>
<dbReference type="OrthoDB" id="2390014at2"/>
<comment type="caution">
    <text evidence="2">The sequence shown here is derived from an EMBL/GenBank/DDBJ whole genome shotgun (WGS) entry which is preliminary data.</text>
</comment>
<evidence type="ECO:0000313" key="2">
    <source>
        <dbReference type="EMBL" id="KGX93310.1"/>
    </source>
</evidence>
<dbReference type="STRING" id="1385510.GCA_000425205_01179"/>